<evidence type="ECO:0000313" key="2">
    <source>
        <dbReference type="Proteomes" id="UP001396898"/>
    </source>
</evidence>
<accession>A0ABR1RG59</accession>
<reference evidence="1 2" key="1">
    <citation type="submission" date="2023-01" db="EMBL/GenBank/DDBJ databases">
        <title>Analysis of 21 Apiospora genomes using comparative genomics revels a genus with tremendous synthesis potential of carbohydrate active enzymes and secondary metabolites.</title>
        <authorList>
            <person name="Sorensen T."/>
        </authorList>
    </citation>
    <scope>NUCLEOTIDE SEQUENCE [LARGE SCALE GENOMIC DNA]</scope>
    <source>
        <strain evidence="1 2">CBS 20057</strain>
    </source>
</reference>
<sequence>MSTARADETRWSYAAEKNAISEALQHLPDIRQAHADNDMFQSQLLMRSCPAKYDADIVRDRISRDGSNENVAEDLRAIDLSLVLGRYLLAYIKPEYRLHPSHQSSDPELRQMAKDEERCLLVQLMWKDYEPRNHPNFGPKPVEEQSILR</sequence>
<name>A0ABR1RG59_9PEZI</name>
<evidence type="ECO:0000313" key="1">
    <source>
        <dbReference type="EMBL" id="KAK8012249.1"/>
    </source>
</evidence>
<organism evidence="1 2">
    <name type="scientific">Apiospora marii</name>
    <dbReference type="NCBI Taxonomy" id="335849"/>
    <lineage>
        <taxon>Eukaryota</taxon>
        <taxon>Fungi</taxon>
        <taxon>Dikarya</taxon>
        <taxon>Ascomycota</taxon>
        <taxon>Pezizomycotina</taxon>
        <taxon>Sordariomycetes</taxon>
        <taxon>Xylariomycetidae</taxon>
        <taxon>Amphisphaeriales</taxon>
        <taxon>Apiosporaceae</taxon>
        <taxon>Apiospora</taxon>
    </lineage>
</organism>
<keyword evidence="2" id="KW-1185">Reference proteome</keyword>
<gene>
    <name evidence="1" type="ORF">PG991_009624</name>
</gene>
<protein>
    <submittedName>
        <fullName evidence="1">Uncharacterized protein</fullName>
    </submittedName>
</protein>
<proteinExistence type="predicted"/>
<dbReference type="Proteomes" id="UP001396898">
    <property type="component" value="Unassembled WGS sequence"/>
</dbReference>
<comment type="caution">
    <text evidence="1">The sequence shown here is derived from an EMBL/GenBank/DDBJ whole genome shotgun (WGS) entry which is preliminary data.</text>
</comment>
<dbReference type="EMBL" id="JAQQWI010000015">
    <property type="protein sequence ID" value="KAK8012249.1"/>
    <property type="molecule type" value="Genomic_DNA"/>
</dbReference>